<keyword evidence="5" id="KW-0934">Plastid</keyword>
<organism evidence="11">
    <name type="scientific">Micromonas pusilla</name>
    <name type="common">Picoplanktonic green alga</name>
    <name type="synonym">Chromulina pusilla</name>
    <dbReference type="NCBI Taxonomy" id="38833"/>
    <lineage>
        <taxon>Eukaryota</taxon>
        <taxon>Viridiplantae</taxon>
        <taxon>Chlorophyta</taxon>
        <taxon>Mamiellophyceae</taxon>
        <taxon>Mamiellales</taxon>
        <taxon>Mamiellaceae</taxon>
        <taxon>Micromonas</taxon>
    </lineage>
</organism>
<evidence type="ECO:0000256" key="3">
    <source>
        <dbReference type="ARBA" id="ARBA00010793"/>
    </source>
</evidence>
<evidence type="ECO:0000256" key="2">
    <source>
        <dbReference type="ARBA" id="ARBA00004229"/>
    </source>
</evidence>
<feature type="region of interest" description="Disordered" evidence="10">
    <location>
        <begin position="28"/>
        <end position="109"/>
    </location>
</feature>
<keyword evidence="9" id="KW-0472">Membrane</keyword>
<reference evidence="11" key="1">
    <citation type="submission" date="2021-01" db="EMBL/GenBank/DDBJ databases">
        <authorList>
            <person name="Corre E."/>
            <person name="Pelletier E."/>
            <person name="Niang G."/>
            <person name="Scheremetjew M."/>
            <person name="Finn R."/>
            <person name="Kale V."/>
            <person name="Holt S."/>
            <person name="Cochrane G."/>
            <person name="Meng A."/>
            <person name="Brown T."/>
            <person name="Cohen L."/>
        </authorList>
    </citation>
    <scope>NUCLEOTIDE SEQUENCE</scope>
    <source>
        <strain evidence="11">RCC1614</strain>
    </source>
</reference>
<evidence type="ECO:0000256" key="1">
    <source>
        <dbReference type="ARBA" id="ARBA00004141"/>
    </source>
</evidence>
<name>A0A7R9TUF5_MICPS</name>
<accession>A0A7R9TUF5</accession>
<dbReference type="PANTHER" id="PTHR31038">
    <property type="entry name" value="EXPRESSED PROTEIN-RELATED"/>
    <property type="match status" value="1"/>
</dbReference>
<evidence type="ECO:0000256" key="5">
    <source>
        <dbReference type="ARBA" id="ARBA00022640"/>
    </source>
</evidence>
<protein>
    <submittedName>
        <fullName evidence="11">Uncharacterized protein</fullName>
    </submittedName>
</protein>
<dbReference type="Pfam" id="PF11891">
    <property type="entry name" value="RETICULATA-like"/>
    <property type="match status" value="1"/>
</dbReference>
<keyword evidence="6" id="KW-0812">Transmembrane</keyword>
<dbReference type="InterPro" id="IPR021825">
    <property type="entry name" value="RETICULATA-related"/>
</dbReference>
<evidence type="ECO:0000256" key="9">
    <source>
        <dbReference type="ARBA" id="ARBA00023136"/>
    </source>
</evidence>
<sequence length="328" mass="34783">MAAIASLNAAQLSATRSLGGARVRRSTYNAATAPNKPRRTALKVDALGASGRGGWGIAREESNGLTRRRFSARTRRTDVVVPSSTGDAAAAPSPEGSSGGSSPAPSPKLDPLATFVRGCRRRLAADPNFPFKICAEVGLDEVITAVVNIGVRGNPLMWDIGEKLQVICQMLTAGINDVILVYCLAPVKMEDGSAGSVPAKQDLAHMFQEGDYSLGERLMCWVNKAKFYASVGGISCMISTYLALLCSGQTNLICKDYLLRALATGALHFGLSANTRYQCVNGIERVLYKILPQNVARGSSVLLRLGNNFLGARLWMVMASVTGWAAAG</sequence>
<gene>
    <name evidence="11" type="ORF">MPUS1402_LOCUS9595</name>
</gene>
<evidence type="ECO:0000256" key="6">
    <source>
        <dbReference type="ARBA" id="ARBA00022692"/>
    </source>
</evidence>
<evidence type="ECO:0000256" key="8">
    <source>
        <dbReference type="ARBA" id="ARBA00022989"/>
    </source>
</evidence>
<keyword evidence="8" id="KW-1133">Transmembrane helix</keyword>
<evidence type="ECO:0000256" key="7">
    <source>
        <dbReference type="ARBA" id="ARBA00022946"/>
    </source>
</evidence>
<dbReference type="PANTHER" id="PTHR31038:SF10">
    <property type="entry name" value="OS04G0524400 PROTEIN"/>
    <property type="match status" value="1"/>
</dbReference>
<keyword evidence="7" id="KW-0809">Transit peptide</keyword>
<proteinExistence type="inferred from homology"/>
<dbReference type="GO" id="GO:0009706">
    <property type="term" value="C:chloroplast inner membrane"/>
    <property type="evidence" value="ECO:0007669"/>
    <property type="project" value="TreeGrafter"/>
</dbReference>
<evidence type="ECO:0000256" key="10">
    <source>
        <dbReference type="SAM" id="MobiDB-lite"/>
    </source>
</evidence>
<dbReference type="AlphaFoldDB" id="A0A7R9TUF5"/>
<dbReference type="OMA" id="MGTFVYK"/>
<dbReference type="GO" id="GO:0099402">
    <property type="term" value="P:plant organ development"/>
    <property type="evidence" value="ECO:0007669"/>
    <property type="project" value="TreeGrafter"/>
</dbReference>
<keyword evidence="4" id="KW-0150">Chloroplast</keyword>
<comment type="similarity">
    <text evidence="3">Belongs to the RETICULATA family.</text>
</comment>
<dbReference type="EMBL" id="HBDY01012685">
    <property type="protein sequence ID" value="CAD8245199.1"/>
    <property type="molecule type" value="Transcribed_RNA"/>
</dbReference>
<evidence type="ECO:0000256" key="4">
    <source>
        <dbReference type="ARBA" id="ARBA00022528"/>
    </source>
</evidence>
<feature type="compositionally biased region" description="Low complexity" evidence="10">
    <location>
        <begin position="88"/>
        <end position="103"/>
    </location>
</feature>
<evidence type="ECO:0000313" key="11">
    <source>
        <dbReference type="EMBL" id="CAD8245199.1"/>
    </source>
</evidence>
<comment type="subcellular location">
    <subcellularLocation>
        <location evidence="1">Membrane</location>
        <topology evidence="1">Multi-pass membrane protein</topology>
    </subcellularLocation>
    <subcellularLocation>
        <location evidence="2">Plastid</location>
        <location evidence="2">Chloroplast</location>
    </subcellularLocation>
</comment>